<feature type="region of interest" description="Disordered" evidence="1">
    <location>
        <begin position="764"/>
        <end position="822"/>
    </location>
</feature>
<name>A0A836GIY2_LEIEN</name>
<evidence type="ECO:0000256" key="1">
    <source>
        <dbReference type="SAM" id="MobiDB-lite"/>
    </source>
</evidence>
<feature type="region of interest" description="Disordered" evidence="1">
    <location>
        <begin position="1"/>
        <end position="20"/>
    </location>
</feature>
<feature type="region of interest" description="Disordered" evidence="1">
    <location>
        <begin position="132"/>
        <end position="180"/>
    </location>
</feature>
<dbReference type="GeneID" id="94168656"/>
<feature type="region of interest" description="Disordered" evidence="1">
    <location>
        <begin position="344"/>
        <end position="366"/>
    </location>
</feature>
<evidence type="ECO:0000313" key="3">
    <source>
        <dbReference type="Proteomes" id="UP000674179"/>
    </source>
</evidence>
<feature type="region of interest" description="Disordered" evidence="1">
    <location>
        <begin position="587"/>
        <end position="613"/>
    </location>
</feature>
<feature type="compositionally biased region" description="Low complexity" evidence="1">
    <location>
        <begin position="787"/>
        <end position="800"/>
    </location>
</feature>
<feature type="region of interest" description="Disordered" evidence="1">
    <location>
        <begin position="713"/>
        <end position="733"/>
    </location>
</feature>
<feature type="compositionally biased region" description="Polar residues" evidence="1">
    <location>
        <begin position="75"/>
        <end position="94"/>
    </location>
</feature>
<sequence>MRVATDVLTVSSSSSHTESLACAAAPMEGVSCSPSPITAATAATATASCDSPRTPKGTPPSSAKHCFVRPLLLQQRHSTSGVTKHQPRQPSGTPNPCLAALCKSEEEGSSGAEKLATEPKQPICNVVSGRCPGTGATPVADEEDARKLVSGAGNRSSHSSDGTAGGGRCPAIHPHSDHRTAVTLSGATHGQQGRRQVAAFASPITSAPSRGDGLPKPSPAARPSSLSMSTAHNSSVSSSFYGTPASAPRASGTGRSPAGGAPLSSLALPRGTPPCNGNSNGSGSSAEAKSAPLLLRTWLSAHAIREELGSPATSRSMSRNLVSGPSFAALQPHLGPLLPGTAASAGSVTPLSSNRSSAHPSFMRRPSVTHFSGASAARGNGEHCNLDIHVGVRPMRSDGNNSGPTGDIVHAVNGRVVCSPHGARRPDLSARRTTFQRSTSNLSLQEASSSRGPPLPSDLKASSSDVAATQATALARPPAPTRTEMHSFILGQYRTFQRDVLSHPAPPLSVDADVTAVSFQHVERATCPKHSKAAKKTLLRAQEELRLRALQQQHHDMEVIRNGGREHVGKHMKSSAVLAGTLSKLRARTRSSLGSSSSSTATERPRGSMEWSRSENAAFAASVPMSFGGSPDECNATALCTGNTCSYATHEKNDAAQSQTPKRELEAWHASKAFMASDAPADARQYTQHARNVNKNGMKGEEIVMDIVFDSEDEEDAHASSTSSTETRGRSRVGQLHWRAHLTRVDSADFTRYTAAKCAGERLVSQPQRRGGAEASVRRSAHPLHNSSSGSASSEESCFSLTKHRASGVRHTPPLPSTLPLEFDSHHHTTAATASQAHGSSERDDDGDTKDRCCHCCPCKCPKSVLALCRTNSQSAASTVRQEEEHSLVFGDIDEASHFFHRLAAPVAGATAMADRQSYRVMTCANSGGSSFVVEDLEGSDEDEPTLSMQSFRRANIQRIR</sequence>
<feature type="region of interest" description="Disordered" evidence="1">
    <location>
        <begin position="74"/>
        <end position="116"/>
    </location>
</feature>
<feature type="compositionally biased region" description="Polar residues" evidence="1">
    <location>
        <begin position="344"/>
        <end position="359"/>
    </location>
</feature>
<proteinExistence type="predicted"/>
<gene>
    <name evidence="2" type="ORF">CUR178_01374</name>
</gene>
<dbReference type="EMBL" id="JAFHKP010000034">
    <property type="protein sequence ID" value="KAG5468542.1"/>
    <property type="molecule type" value="Genomic_DNA"/>
</dbReference>
<dbReference type="AlphaFoldDB" id="A0A836GIY2"/>
<reference evidence="2 3" key="1">
    <citation type="submission" date="2021-02" db="EMBL/GenBank/DDBJ databases">
        <title>Leishmania (Mundinia) enrietti genome sequencing and assembly.</title>
        <authorList>
            <person name="Almutairi H."/>
            <person name="Gatherer D."/>
        </authorList>
    </citation>
    <scope>NUCLEOTIDE SEQUENCE [LARGE SCALE GENOMIC DNA]</scope>
    <source>
        <strain evidence="2">CUR178</strain>
    </source>
</reference>
<feature type="compositionally biased region" description="Low complexity" evidence="1">
    <location>
        <begin position="467"/>
        <end position="476"/>
    </location>
</feature>
<accession>A0A836GIY2</accession>
<organism evidence="2 3">
    <name type="scientific">Leishmania enriettii</name>
    <dbReference type="NCBI Taxonomy" id="5663"/>
    <lineage>
        <taxon>Eukaryota</taxon>
        <taxon>Discoba</taxon>
        <taxon>Euglenozoa</taxon>
        <taxon>Kinetoplastea</taxon>
        <taxon>Metakinetoplastina</taxon>
        <taxon>Trypanosomatida</taxon>
        <taxon>Trypanosomatidae</taxon>
        <taxon>Leishmaniinae</taxon>
        <taxon>Leishmania</taxon>
    </lineage>
</organism>
<keyword evidence="3" id="KW-1185">Reference proteome</keyword>
<evidence type="ECO:0000313" key="2">
    <source>
        <dbReference type="EMBL" id="KAG5468542.1"/>
    </source>
</evidence>
<dbReference type="RefSeq" id="XP_067689249.1">
    <property type="nucleotide sequence ID" value="XM_067833146.1"/>
</dbReference>
<dbReference type="Proteomes" id="UP000674179">
    <property type="component" value="Chromosome 34"/>
</dbReference>
<dbReference type="KEGG" id="lenr:94168656"/>
<protein>
    <submittedName>
        <fullName evidence="2">Uncharacterized protein</fullName>
    </submittedName>
</protein>
<feature type="compositionally biased region" description="Low complexity" evidence="1">
    <location>
        <begin position="590"/>
        <end position="602"/>
    </location>
</feature>
<feature type="compositionally biased region" description="Polar residues" evidence="1">
    <location>
        <begin position="431"/>
        <end position="451"/>
    </location>
</feature>
<dbReference type="OrthoDB" id="266951at2759"/>
<comment type="caution">
    <text evidence="2">The sequence shown here is derived from an EMBL/GenBank/DDBJ whole genome shotgun (WGS) entry which is preliminary data.</text>
</comment>
<feature type="region of interest" description="Disordered" evidence="1">
    <location>
        <begin position="419"/>
        <end position="480"/>
    </location>
</feature>
<feature type="region of interest" description="Disordered" evidence="1">
    <location>
        <begin position="202"/>
        <end position="288"/>
    </location>
</feature>
<feature type="compositionally biased region" description="Polar residues" evidence="1">
    <location>
        <begin position="153"/>
        <end position="162"/>
    </location>
</feature>
<feature type="compositionally biased region" description="Low complexity" evidence="1">
    <location>
        <begin position="276"/>
        <end position="285"/>
    </location>
</feature>
<feature type="compositionally biased region" description="Polar residues" evidence="1">
    <location>
        <begin position="224"/>
        <end position="241"/>
    </location>
</feature>